<dbReference type="PANTHER" id="PTHR44196:SF3">
    <property type="entry name" value="SHORT CHAIN DEHYDROGENASE FAMILY PROTEIN"/>
    <property type="match status" value="1"/>
</dbReference>
<dbReference type="Proteomes" id="UP000283426">
    <property type="component" value="Unassembled WGS sequence"/>
</dbReference>
<evidence type="ECO:0000256" key="1">
    <source>
        <dbReference type="ARBA" id="ARBA00006484"/>
    </source>
</evidence>
<reference evidence="3 4" key="1">
    <citation type="submission" date="2018-08" db="EMBL/GenBank/DDBJ databases">
        <title>A genome reference for cultivated species of the human gut microbiota.</title>
        <authorList>
            <person name="Zou Y."/>
            <person name="Xue W."/>
            <person name="Luo G."/>
        </authorList>
    </citation>
    <scope>NUCLEOTIDE SEQUENCE [LARGE SCALE GENOMIC DNA]</scope>
    <source>
        <strain evidence="3 4">AF14-6AC</strain>
    </source>
</reference>
<sequence length="243" mass="26967">MKRAIIVGATSGIGQEIAKVLLAQGWKIGIAGRRKELLTAFQERNPEQIATQALDVTQKDAVLKLNGLIEQLGGMDLFLLCSGIGKQNRDLQPEIEIDTARTNVGGFTRMTNAAYTYFRQQGGGHLAVISSIAGTKGLGVAPAYSATKRFQNIYIDSLEQLAYMQKLKIRFTDIKPGFVDTALLDSSEKTYPLLMKPEKVAKIAVNALNKKRRSVIIDWRYAILTIMWRGIPSCLWKRLPVKN</sequence>
<organism evidence="3 4">
    <name type="scientific">Odoribacter splanchnicus</name>
    <dbReference type="NCBI Taxonomy" id="28118"/>
    <lineage>
        <taxon>Bacteria</taxon>
        <taxon>Pseudomonadati</taxon>
        <taxon>Bacteroidota</taxon>
        <taxon>Bacteroidia</taxon>
        <taxon>Bacteroidales</taxon>
        <taxon>Odoribacteraceae</taxon>
        <taxon>Odoribacter</taxon>
    </lineage>
</organism>
<dbReference type="GO" id="GO:0016020">
    <property type="term" value="C:membrane"/>
    <property type="evidence" value="ECO:0007669"/>
    <property type="project" value="TreeGrafter"/>
</dbReference>
<dbReference type="RefSeq" id="WP_118108523.1">
    <property type="nucleotide sequence ID" value="NZ_QRYW01000050.1"/>
</dbReference>
<dbReference type="Pfam" id="PF00106">
    <property type="entry name" value="adh_short"/>
    <property type="match status" value="1"/>
</dbReference>
<dbReference type="InterPro" id="IPR002347">
    <property type="entry name" value="SDR_fam"/>
</dbReference>
<dbReference type="GO" id="GO:0016491">
    <property type="term" value="F:oxidoreductase activity"/>
    <property type="evidence" value="ECO:0007669"/>
    <property type="project" value="UniProtKB-KW"/>
</dbReference>
<accession>A0A412W658</accession>
<gene>
    <name evidence="3" type="ORF">DWW24_18355</name>
</gene>
<evidence type="ECO:0000313" key="3">
    <source>
        <dbReference type="EMBL" id="RGV19434.1"/>
    </source>
</evidence>
<protein>
    <submittedName>
        <fullName evidence="3">SDR family NAD(P)-dependent oxidoreductase</fullName>
    </submittedName>
</protein>
<evidence type="ECO:0000313" key="4">
    <source>
        <dbReference type="Proteomes" id="UP000283426"/>
    </source>
</evidence>
<dbReference type="Gene3D" id="3.40.50.720">
    <property type="entry name" value="NAD(P)-binding Rossmann-like Domain"/>
    <property type="match status" value="1"/>
</dbReference>
<dbReference type="PANTHER" id="PTHR44196">
    <property type="entry name" value="DEHYDROGENASE/REDUCTASE SDR FAMILY MEMBER 7B"/>
    <property type="match status" value="1"/>
</dbReference>
<dbReference type="EMBL" id="QRYW01000050">
    <property type="protein sequence ID" value="RGV19434.1"/>
    <property type="molecule type" value="Genomic_DNA"/>
</dbReference>
<proteinExistence type="inferred from homology"/>
<dbReference type="AlphaFoldDB" id="A0A412W658"/>
<comment type="caution">
    <text evidence="3">The sequence shown here is derived from an EMBL/GenBank/DDBJ whole genome shotgun (WGS) entry which is preliminary data.</text>
</comment>
<comment type="similarity">
    <text evidence="1">Belongs to the short-chain dehydrogenases/reductases (SDR) family.</text>
</comment>
<name>A0A412W658_9BACT</name>
<dbReference type="InterPro" id="IPR036291">
    <property type="entry name" value="NAD(P)-bd_dom_sf"/>
</dbReference>
<evidence type="ECO:0000256" key="2">
    <source>
        <dbReference type="ARBA" id="ARBA00023002"/>
    </source>
</evidence>
<keyword evidence="2" id="KW-0560">Oxidoreductase</keyword>
<dbReference type="SUPFAM" id="SSF51735">
    <property type="entry name" value="NAD(P)-binding Rossmann-fold domains"/>
    <property type="match status" value="1"/>
</dbReference>
<dbReference type="PRINTS" id="PR00081">
    <property type="entry name" value="GDHRDH"/>
</dbReference>